<keyword evidence="1" id="KW-0732">Signal</keyword>
<dbReference type="Gene3D" id="3.10.450.40">
    <property type="match status" value="1"/>
</dbReference>
<dbReference type="Proteomes" id="UP000595197">
    <property type="component" value="Plasmid pTT6-2"/>
</dbReference>
<keyword evidence="4" id="KW-1185">Reference proteome</keyword>
<sequence>MTAALVAAGLGFGAAAAWADAPPPNARPLSQLIAAVERQDDFAHFKEIDWDDDGYYEVEYRTRGGGDREVKIDPVTGQVRPD</sequence>
<organism evidence="3 4">
    <name type="scientific">Skermanella cutis</name>
    <dbReference type="NCBI Taxonomy" id="2775420"/>
    <lineage>
        <taxon>Bacteria</taxon>
        <taxon>Pseudomonadati</taxon>
        <taxon>Pseudomonadota</taxon>
        <taxon>Alphaproteobacteria</taxon>
        <taxon>Rhodospirillales</taxon>
        <taxon>Azospirillaceae</taxon>
        <taxon>Skermanella</taxon>
    </lineage>
</organism>
<keyword evidence="3" id="KW-0614">Plasmid</keyword>
<geneLocation type="plasmid" evidence="3 4">
    <name>pTT6-2</name>
</geneLocation>
<evidence type="ECO:0000313" key="3">
    <source>
        <dbReference type="EMBL" id="QQP93762.1"/>
    </source>
</evidence>
<dbReference type="InterPro" id="IPR025711">
    <property type="entry name" value="PepSY"/>
</dbReference>
<dbReference type="Pfam" id="PF13670">
    <property type="entry name" value="PepSY_2"/>
    <property type="match status" value="1"/>
</dbReference>
<feature type="domain" description="PepSY" evidence="2">
    <location>
        <begin position="5"/>
        <end position="79"/>
    </location>
</feature>
<dbReference type="EMBL" id="CP067422">
    <property type="protein sequence ID" value="QQP93762.1"/>
    <property type="molecule type" value="Genomic_DNA"/>
</dbReference>
<feature type="chain" id="PRO_5047545675" evidence="1">
    <location>
        <begin position="20"/>
        <end position="82"/>
    </location>
</feature>
<proteinExistence type="predicted"/>
<reference evidence="3" key="1">
    <citation type="submission" date="2021-02" db="EMBL/GenBank/DDBJ databases">
        <title>Skermanella TT6 skin isolate.</title>
        <authorList>
            <person name="Lee K."/>
            <person name="Ganzorig M."/>
        </authorList>
    </citation>
    <scope>NUCLEOTIDE SEQUENCE</scope>
    <source>
        <strain evidence="3">TT6</strain>
    </source>
</reference>
<feature type="signal peptide" evidence="1">
    <location>
        <begin position="1"/>
        <end position="19"/>
    </location>
</feature>
<evidence type="ECO:0000313" key="4">
    <source>
        <dbReference type="Proteomes" id="UP000595197"/>
    </source>
</evidence>
<gene>
    <name evidence="3" type="ORF">IGS68_32680</name>
</gene>
<name>A0ABX7BH93_9PROT</name>
<evidence type="ECO:0000256" key="1">
    <source>
        <dbReference type="SAM" id="SignalP"/>
    </source>
</evidence>
<accession>A0ABX7BH93</accession>
<protein>
    <submittedName>
        <fullName evidence="3">PepSY domain-containing protein</fullName>
    </submittedName>
</protein>
<evidence type="ECO:0000259" key="2">
    <source>
        <dbReference type="Pfam" id="PF13670"/>
    </source>
</evidence>